<dbReference type="FunFam" id="3.40.50.620:FF:000078">
    <property type="entry name" value="Valine--tRNA ligase, mitochondrial"/>
    <property type="match status" value="1"/>
</dbReference>
<evidence type="ECO:0000313" key="19">
    <source>
        <dbReference type="Proteomes" id="UP000054524"/>
    </source>
</evidence>
<dbReference type="Pfam" id="PF00133">
    <property type="entry name" value="tRNA-synt_1"/>
    <property type="match status" value="1"/>
</dbReference>
<organism evidence="18 19">
    <name type="scientific">Nematocida ausubeli (strain ATCC PRA-371 / ERTm2)</name>
    <name type="common">Nematode killer fungus</name>
    <dbReference type="NCBI Taxonomy" id="1913371"/>
    <lineage>
        <taxon>Eukaryota</taxon>
        <taxon>Fungi</taxon>
        <taxon>Fungi incertae sedis</taxon>
        <taxon>Microsporidia</taxon>
        <taxon>Nematocida</taxon>
    </lineage>
</organism>
<feature type="coiled-coil region" evidence="14">
    <location>
        <begin position="1"/>
        <end position="37"/>
    </location>
</feature>
<name>A0A086J3K7_NEMA1</name>
<dbReference type="CDD" id="cd07962">
    <property type="entry name" value="Anticodon_Ia_Val"/>
    <property type="match status" value="1"/>
</dbReference>
<feature type="domain" description="Aminoacyl-tRNA synthetase class Ia" evidence="16">
    <location>
        <begin position="84"/>
        <end position="682"/>
    </location>
</feature>
<evidence type="ECO:0000256" key="8">
    <source>
        <dbReference type="ARBA" id="ARBA00022917"/>
    </source>
</evidence>
<dbReference type="InterPro" id="IPR002303">
    <property type="entry name" value="Valyl-tRNA_ligase"/>
</dbReference>
<dbReference type="GO" id="GO:0005524">
    <property type="term" value="F:ATP binding"/>
    <property type="evidence" value="ECO:0007669"/>
    <property type="project" value="UniProtKB-KW"/>
</dbReference>
<keyword evidence="9 13" id="KW-0030">Aminoacyl-tRNA synthetase</keyword>
<feature type="compositionally biased region" description="Basic and acidic residues" evidence="15">
    <location>
        <begin position="41"/>
        <end position="54"/>
    </location>
</feature>
<keyword evidence="5 13" id="KW-0436">Ligase</keyword>
<evidence type="ECO:0000313" key="18">
    <source>
        <dbReference type="EMBL" id="KFG26725.1"/>
    </source>
</evidence>
<dbReference type="InterPro" id="IPR009008">
    <property type="entry name" value="Val/Leu/Ile-tRNA-synth_edit"/>
</dbReference>
<dbReference type="GO" id="GO:0002161">
    <property type="term" value="F:aminoacyl-tRNA deacylase activity"/>
    <property type="evidence" value="ECO:0007669"/>
    <property type="project" value="InterPro"/>
</dbReference>
<dbReference type="GO" id="GO:0005829">
    <property type="term" value="C:cytosol"/>
    <property type="evidence" value="ECO:0007669"/>
    <property type="project" value="TreeGrafter"/>
</dbReference>
<keyword evidence="8 13" id="KW-0648">Protein biosynthesis</keyword>
<dbReference type="GO" id="GO:0006438">
    <property type="term" value="P:valyl-tRNA aminoacylation"/>
    <property type="evidence" value="ECO:0007669"/>
    <property type="project" value="InterPro"/>
</dbReference>
<comment type="subcellular location">
    <subcellularLocation>
        <location evidence="1">Cytoplasm</location>
    </subcellularLocation>
</comment>
<sequence>MEELKAALAGETDDRKRAKLEKKMSKLAKFMSKLEVQKNAPKKENQKEKKKIEFEEGEFVPEGEKKEVDKLNGQFNPKSVENGWFSWWNKKGFFTPEYKTKASNGKMFSIVLPPPNVTGSLHIGHAMMASIEDTIVRWKRMQGYKTLYLPGTDHAGIATQVVVEKSLEKKGIYRKDMTREEFLEKVWAWKEQYGNQISNQFKSLGTSLDFTREKFTMDADVSHAVTEAFVRFYEDGLIYRGNRLVNWCAKIQTSLSDLEVDYQMVEPYGKITTDGKEYVLGRIFTIAYDVEVDGKIEKIHVQTTRPETIFGDVALCANPNDSRFARFKDAVPINPLTQERMRFVFDEAADMSFGTGVLKITPAHDPVDFEVGERHKLEMISVLDINNRMTVGPFKGMLRFDAREATVKELQAIKVLVKEEGHSSNIPICSRTGEVIEPRLAPQWWMNCQGLAKKALEASQSGALRIVPDEMTKTWEGWLSNIKDWCLSRQLWWGHRIPAYTRNGQWYITRTKEEAEAQAGGPVEQEEDVLDTWFSSGLWPFSTLGWPKETEDMKTFYPTSLLETGKDIIFFWVARMVMMGISLTGKCPFSTVLFHSIVRDAKGEKMSKSKGNVIDPVDVISGITLESLLAKLKSGNLSQNEADKATVSITQEYPAGIEACGSDALRYALLSSASLGRDVNLSIDKVTSCRRFCNKIWNGMKFALAQKAAPDSKEVRKGSFEYISDRWIESRFRKAVSSVNASLESSNFMKASVDVHQFMVYEFCDFYLEMFKGRKDPSGITTLQTVSLEFIKLIHPFFPFLTEEIYQAMQKAWNIEGYTWMESITVEDYPSSREETDEDKEELHQIEAIIEFIKDARSKISTRDKTDKVLIKLSKITEELSTHQDTLKRLIGIQIECTSEGTFTESAAGIEYSLV</sequence>
<keyword evidence="14" id="KW-0175">Coiled coil</keyword>
<evidence type="ECO:0000256" key="10">
    <source>
        <dbReference type="ARBA" id="ARBA00029936"/>
    </source>
</evidence>
<dbReference type="InterPro" id="IPR013155">
    <property type="entry name" value="M/V/L/I-tRNA-synth_anticd-bd"/>
</dbReference>
<comment type="catalytic activity">
    <reaction evidence="11">
        <text>tRNA(Val) + L-valine + ATP = L-valyl-tRNA(Val) + AMP + diphosphate</text>
        <dbReference type="Rhea" id="RHEA:10704"/>
        <dbReference type="Rhea" id="RHEA-COMP:9672"/>
        <dbReference type="Rhea" id="RHEA-COMP:9708"/>
        <dbReference type="ChEBI" id="CHEBI:30616"/>
        <dbReference type="ChEBI" id="CHEBI:33019"/>
        <dbReference type="ChEBI" id="CHEBI:57762"/>
        <dbReference type="ChEBI" id="CHEBI:78442"/>
        <dbReference type="ChEBI" id="CHEBI:78537"/>
        <dbReference type="ChEBI" id="CHEBI:456215"/>
        <dbReference type="EC" id="6.1.1.9"/>
    </reaction>
</comment>
<dbReference type="EMBL" id="AKIJ01000002">
    <property type="protein sequence ID" value="KFG26725.1"/>
    <property type="molecule type" value="Genomic_DNA"/>
</dbReference>
<feature type="domain" description="Methionyl/Valyl/Leucyl/Isoleucyl-tRNA synthetase anticodon-binding" evidence="17">
    <location>
        <begin position="725"/>
        <end position="867"/>
    </location>
</feature>
<evidence type="ECO:0000256" key="7">
    <source>
        <dbReference type="ARBA" id="ARBA00022840"/>
    </source>
</evidence>
<keyword evidence="6 13" id="KW-0547">Nucleotide-binding</keyword>
<dbReference type="Gene3D" id="3.40.50.620">
    <property type="entry name" value="HUPs"/>
    <property type="match status" value="2"/>
</dbReference>
<dbReference type="Gene3D" id="1.10.730.10">
    <property type="entry name" value="Isoleucyl-tRNA Synthetase, Domain 1"/>
    <property type="match status" value="1"/>
</dbReference>
<evidence type="ECO:0000256" key="9">
    <source>
        <dbReference type="ARBA" id="ARBA00023146"/>
    </source>
</evidence>
<keyword evidence="7 13" id="KW-0067">ATP-binding</keyword>
<dbReference type="AlphaFoldDB" id="A0A086J3K7"/>
<keyword evidence="4" id="KW-0963">Cytoplasm</keyword>
<dbReference type="SUPFAM" id="SSF52374">
    <property type="entry name" value="Nucleotidylyl transferase"/>
    <property type="match status" value="1"/>
</dbReference>
<reference evidence="18 19" key="1">
    <citation type="journal article" date="2014" name="Genome Announc.">
        <title>Genome Sequence of the Microsporidian Species Nematocida sp1 Strain ERTm6 (ATCC PRA-372).</title>
        <authorList>
            <person name="Bakowski M.A."/>
            <person name="Priest M."/>
            <person name="Young S."/>
            <person name="Cuomo C.A."/>
            <person name="Troemel E.R."/>
        </authorList>
    </citation>
    <scope>NUCLEOTIDE SEQUENCE [LARGE SCALE GENOMIC DNA]</scope>
    <source>
        <strain evidence="18 19">ERTm6</strain>
    </source>
</reference>
<evidence type="ECO:0000256" key="14">
    <source>
        <dbReference type="SAM" id="Coils"/>
    </source>
</evidence>
<evidence type="ECO:0000259" key="17">
    <source>
        <dbReference type="Pfam" id="PF08264"/>
    </source>
</evidence>
<comment type="similarity">
    <text evidence="2 13">Belongs to the class-I aminoacyl-tRNA synthetase family.</text>
</comment>
<dbReference type="NCBIfam" id="NF004349">
    <property type="entry name" value="PRK05729.1"/>
    <property type="match status" value="1"/>
</dbReference>
<evidence type="ECO:0000256" key="5">
    <source>
        <dbReference type="ARBA" id="ARBA00022598"/>
    </source>
</evidence>
<evidence type="ECO:0000256" key="1">
    <source>
        <dbReference type="ARBA" id="ARBA00004496"/>
    </source>
</evidence>
<dbReference type="Pfam" id="PF08264">
    <property type="entry name" value="Anticodon_1"/>
    <property type="match status" value="1"/>
</dbReference>
<evidence type="ECO:0000256" key="2">
    <source>
        <dbReference type="ARBA" id="ARBA00005594"/>
    </source>
</evidence>
<evidence type="ECO:0000256" key="3">
    <source>
        <dbReference type="ARBA" id="ARBA00013169"/>
    </source>
</evidence>
<dbReference type="FunFam" id="3.40.50.620:FF:000020">
    <property type="entry name" value="Valine--tRNA ligase, mitochondrial"/>
    <property type="match status" value="1"/>
</dbReference>
<dbReference type="GO" id="GO:0004832">
    <property type="term" value="F:valine-tRNA ligase activity"/>
    <property type="evidence" value="ECO:0007669"/>
    <property type="project" value="UniProtKB-EC"/>
</dbReference>
<dbReference type="GeneID" id="77675852"/>
<evidence type="ECO:0000256" key="6">
    <source>
        <dbReference type="ARBA" id="ARBA00022741"/>
    </source>
</evidence>
<dbReference type="RefSeq" id="XP_052905280.1">
    <property type="nucleotide sequence ID" value="XM_053048520.1"/>
</dbReference>
<dbReference type="InterPro" id="IPR002300">
    <property type="entry name" value="aa-tRNA-synth_Ia"/>
</dbReference>
<comment type="caution">
    <text evidence="18">The sequence shown here is derived from an EMBL/GenBank/DDBJ whole genome shotgun (WGS) entry which is preliminary data.</text>
</comment>
<keyword evidence="19" id="KW-1185">Reference proteome</keyword>
<dbReference type="CDD" id="cd00817">
    <property type="entry name" value="ValRS_core"/>
    <property type="match status" value="1"/>
</dbReference>
<dbReference type="SUPFAM" id="SSF50677">
    <property type="entry name" value="ValRS/IleRS/LeuRS editing domain"/>
    <property type="match status" value="1"/>
</dbReference>
<evidence type="ECO:0000256" key="15">
    <source>
        <dbReference type="SAM" id="MobiDB-lite"/>
    </source>
</evidence>
<protein>
    <recommendedName>
        <fullName evidence="12">Probable valine--tRNA ligase, cytoplasmic</fullName>
        <ecNumber evidence="3">6.1.1.9</ecNumber>
    </recommendedName>
    <alternativeName>
        <fullName evidence="10">Valyl-tRNA synthetase</fullName>
    </alternativeName>
</protein>
<evidence type="ECO:0000256" key="11">
    <source>
        <dbReference type="ARBA" id="ARBA00047552"/>
    </source>
</evidence>
<gene>
    <name evidence="18" type="ORF">NESG_00879</name>
</gene>
<dbReference type="InterPro" id="IPR001412">
    <property type="entry name" value="aa-tRNA-synth_I_CS"/>
</dbReference>
<dbReference type="PANTHER" id="PTHR11946">
    <property type="entry name" value="VALYL-TRNA SYNTHETASES"/>
    <property type="match status" value="1"/>
</dbReference>
<proteinExistence type="inferred from homology"/>
<feature type="region of interest" description="Disordered" evidence="15">
    <location>
        <begin position="37"/>
        <end position="56"/>
    </location>
</feature>
<dbReference type="InterPro" id="IPR033705">
    <property type="entry name" value="Anticodon_Ia_Val"/>
</dbReference>
<dbReference type="NCBIfam" id="TIGR00422">
    <property type="entry name" value="valS"/>
    <property type="match status" value="1"/>
</dbReference>
<evidence type="ECO:0000259" key="16">
    <source>
        <dbReference type="Pfam" id="PF00133"/>
    </source>
</evidence>
<dbReference type="InterPro" id="IPR014729">
    <property type="entry name" value="Rossmann-like_a/b/a_fold"/>
</dbReference>
<dbReference type="EC" id="6.1.1.9" evidence="3"/>
<dbReference type="SUPFAM" id="SSF47323">
    <property type="entry name" value="Anticodon-binding domain of a subclass of class I aminoacyl-tRNA synthetases"/>
    <property type="match status" value="1"/>
</dbReference>
<evidence type="ECO:0000256" key="4">
    <source>
        <dbReference type="ARBA" id="ARBA00022490"/>
    </source>
</evidence>
<dbReference type="PROSITE" id="PS00178">
    <property type="entry name" value="AA_TRNA_LIGASE_I"/>
    <property type="match status" value="1"/>
</dbReference>
<evidence type="ECO:0000256" key="13">
    <source>
        <dbReference type="RuleBase" id="RU363035"/>
    </source>
</evidence>
<accession>A0A086J3K7</accession>
<dbReference type="HOGENOM" id="CLU_001493_0_2_1"/>
<evidence type="ECO:0000256" key="12">
    <source>
        <dbReference type="ARBA" id="ARBA00072234"/>
    </source>
</evidence>
<dbReference type="InterPro" id="IPR009080">
    <property type="entry name" value="tRNAsynth_Ia_anticodon-bd"/>
</dbReference>
<dbReference type="PANTHER" id="PTHR11946:SF109">
    <property type="entry name" value="VALINE--TRNA LIGASE"/>
    <property type="match status" value="1"/>
</dbReference>
<dbReference type="Proteomes" id="UP000054524">
    <property type="component" value="Unassembled WGS sequence"/>
</dbReference>
<dbReference type="PRINTS" id="PR00986">
    <property type="entry name" value="TRNASYNTHVAL"/>
</dbReference>